<gene>
    <name evidence="1" type="ORF">LACBIDRAFT_329553</name>
</gene>
<protein>
    <submittedName>
        <fullName evidence="1">Predicted protein</fullName>
    </submittedName>
</protein>
<evidence type="ECO:0000313" key="2">
    <source>
        <dbReference type="Proteomes" id="UP000001194"/>
    </source>
</evidence>
<sequence>MSQASMRNQPYQQNVVEERTNKDVVYVGCLVPLHASEPSEANSLSEGNWPERGSHQIKIADTVTRHEQISDSGCQETTSTLTQDPLFGHNIHYPLRTSTQGPRHPVKHIQNELDSSKTKFPLQLGKIVPDRVGELFGAVQYQRARRAGVTRENILMIIGFKIFTVRKLHRLQWASNRMLRGCYNLRAWFGFVSLEFRASNIFKFVPVCLFVYGWALSLRLVSAGEWKPTDTIHNFIRTGFRKILKFSVMNLISEDSSNEQVSVPNKMDPTCPNNVLYNYLRVPLNNKVFFTFLNSVEEIISACIHLWFTTINKNLQTTFVEMPPESLTPNAKI</sequence>
<accession>B0DIE3</accession>
<dbReference type="RefSeq" id="XP_001883653.1">
    <property type="nucleotide sequence ID" value="XM_001883618.1"/>
</dbReference>
<name>B0DIE3_LACBS</name>
<dbReference type="Proteomes" id="UP000001194">
    <property type="component" value="Unassembled WGS sequence"/>
</dbReference>
<dbReference type="AlphaFoldDB" id="B0DIE3"/>
<dbReference type="EMBL" id="DS547112">
    <property type="protein sequence ID" value="EDR05549.1"/>
    <property type="molecule type" value="Genomic_DNA"/>
</dbReference>
<organism evidence="2">
    <name type="scientific">Laccaria bicolor (strain S238N-H82 / ATCC MYA-4686)</name>
    <name type="common">Bicoloured deceiver</name>
    <name type="synonym">Laccaria laccata var. bicolor</name>
    <dbReference type="NCBI Taxonomy" id="486041"/>
    <lineage>
        <taxon>Eukaryota</taxon>
        <taxon>Fungi</taxon>
        <taxon>Dikarya</taxon>
        <taxon>Basidiomycota</taxon>
        <taxon>Agaricomycotina</taxon>
        <taxon>Agaricomycetes</taxon>
        <taxon>Agaricomycetidae</taxon>
        <taxon>Agaricales</taxon>
        <taxon>Agaricineae</taxon>
        <taxon>Hydnangiaceae</taxon>
        <taxon>Laccaria</taxon>
    </lineage>
</organism>
<keyword evidence="2" id="KW-1185">Reference proteome</keyword>
<dbReference type="HOGENOM" id="CLU_834374_0_0_1"/>
<dbReference type="KEGG" id="lbc:LACBIDRAFT_329553"/>
<reference evidence="1 2" key="1">
    <citation type="journal article" date="2008" name="Nature">
        <title>The genome of Laccaria bicolor provides insights into mycorrhizal symbiosis.</title>
        <authorList>
            <person name="Martin F."/>
            <person name="Aerts A."/>
            <person name="Ahren D."/>
            <person name="Brun A."/>
            <person name="Danchin E.G.J."/>
            <person name="Duchaussoy F."/>
            <person name="Gibon J."/>
            <person name="Kohler A."/>
            <person name="Lindquist E."/>
            <person name="Pereda V."/>
            <person name="Salamov A."/>
            <person name="Shapiro H.J."/>
            <person name="Wuyts J."/>
            <person name="Blaudez D."/>
            <person name="Buee M."/>
            <person name="Brokstein P."/>
            <person name="Canbaeck B."/>
            <person name="Cohen D."/>
            <person name="Courty P.E."/>
            <person name="Coutinho P.M."/>
            <person name="Delaruelle C."/>
            <person name="Detter J.C."/>
            <person name="Deveau A."/>
            <person name="DiFazio S."/>
            <person name="Duplessis S."/>
            <person name="Fraissinet-Tachet L."/>
            <person name="Lucic E."/>
            <person name="Frey-Klett P."/>
            <person name="Fourrey C."/>
            <person name="Feussner I."/>
            <person name="Gay G."/>
            <person name="Grimwood J."/>
            <person name="Hoegger P.J."/>
            <person name="Jain P."/>
            <person name="Kilaru S."/>
            <person name="Labbe J."/>
            <person name="Lin Y.C."/>
            <person name="Legue V."/>
            <person name="Le Tacon F."/>
            <person name="Marmeisse R."/>
            <person name="Melayah D."/>
            <person name="Montanini B."/>
            <person name="Muratet M."/>
            <person name="Nehls U."/>
            <person name="Niculita-Hirzel H."/>
            <person name="Oudot-Le Secq M.P."/>
            <person name="Peter M."/>
            <person name="Quesneville H."/>
            <person name="Rajashekar B."/>
            <person name="Reich M."/>
            <person name="Rouhier N."/>
            <person name="Schmutz J."/>
            <person name="Yin T."/>
            <person name="Chalot M."/>
            <person name="Henrissat B."/>
            <person name="Kuees U."/>
            <person name="Lucas S."/>
            <person name="Van de Peer Y."/>
            <person name="Podila G.K."/>
            <person name="Polle A."/>
            <person name="Pukkila P.J."/>
            <person name="Richardson P.M."/>
            <person name="Rouze P."/>
            <person name="Sanders I.R."/>
            <person name="Stajich J.E."/>
            <person name="Tunlid A."/>
            <person name="Tuskan G."/>
            <person name="Grigoriev I.V."/>
        </authorList>
    </citation>
    <scope>NUCLEOTIDE SEQUENCE [LARGE SCALE GENOMIC DNA]</scope>
    <source>
        <strain evidence="2">S238N-H82 / ATCC MYA-4686</strain>
    </source>
</reference>
<evidence type="ECO:0000313" key="1">
    <source>
        <dbReference type="EMBL" id="EDR05549.1"/>
    </source>
</evidence>
<proteinExistence type="predicted"/>
<dbReference type="GeneID" id="6079288"/>
<dbReference type="InParanoid" id="B0DIE3"/>